<sequence>MSTAERSTCHIWWAAVPGAAQHSRHLLSEVELNRFGTLRQAGDQDRFVAGRALLRTLAAGLLGTAPERVAVAASCPDCPRPHGKPTLVGTGWEVSLSHAGAWVAVALTSGGPVGVDVEEIDASLALKDLASHVFAEAEPAAGGAEPSPLSFFRTWTRKEAVLKATGNGLRTPMSALAVSDAASAPALTAFTGRPDLVERVRLADLRPAPGYAAAVAVIAPGAVEFVDHGALDLGSGTPREGWWRASNLAV</sequence>
<comment type="similarity">
    <text evidence="1">Belongs to the P-Pant transferase superfamily. Gsp/Sfp/HetI/AcpT family.</text>
</comment>
<dbReference type="SUPFAM" id="SSF56214">
    <property type="entry name" value="4'-phosphopantetheinyl transferase"/>
    <property type="match status" value="2"/>
</dbReference>
<evidence type="ECO:0000313" key="4">
    <source>
        <dbReference type="EMBL" id="NBE51943.1"/>
    </source>
</evidence>
<dbReference type="OrthoDB" id="190168at2"/>
<evidence type="ECO:0000256" key="2">
    <source>
        <dbReference type="ARBA" id="ARBA00022679"/>
    </source>
</evidence>
<feature type="domain" description="4'-phosphopantetheinyl transferase" evidence="3">
    <location>
        <begin position="112"/>
        <end position="193"/>
    </location>
</feature>
<dbReference type="Pfam" id="PF01648">
    <property type="entry name" value="ACPS"/>
    <property type="match status" value="1"/>
</dbReference>
<keyword evidence="2 4" id="KW-0808">Transferase</keyword>
<accession>A0A964UQ41</accession>
<gene>
    <name evidence="4" type="ORF">GUY60_11015</name>
</gene>
<dbReference type="EMBL" id="JAAAHS010000060">
    <property type="protein sequence ID" value="NBE51943.1"/>
    <property type="molecule type" value="Genomic_DNA"/>
</dbReference>
<dbReference type="GO" id="GO:0019878">
    <property type="term" value="P:lysine biosynthetic process via aminoadipic acid"/>
    <property type="evidence" value="ECO:0007669"/>
    <property type="project" value="TreeGrafter"/>
</dbReference>
<dbReference type="PANTHER" id="PTHR12215">
    <property type="entry name" value="PHOSPHOPANTETHEINE TRANSFERASE"/>
    <property type="match status" value="1"/>
</dbReference>
<comment type="caution">
    <text evidence="4">The sequence shown here is derived from an EMBL/GenBank/DDBJ whole genome shotgun (WGS) entry which is preliminary data.</text>
</comment>
<proteinExistence type="inferred from homology"/>
<dbReference type="GO" id="GO:0000287">
    <property type="term" value="F:magnesium ion binding"/>
    <property type="evidence" value="ECO:0007669"/>
    <property type="project" value="InterPro"/>
</dbReference>
<name>A0A964UQ41_9ACTN</name>
<dbReference type="AlphaFoldDB" id="A0A964UQ41"/>
<keyword evidence="5" id="KW-1185">Reference proteome</keyword>
<dbReference type="PANTHER" id="PTHR12215:SF10">
    <property type="entry name" value="L-AMINOADIPATE-SEMIALDEHYDE DEHYDROGENASE-PHOSPHOPANTETHEINYL TRANSFERASE"/>
    <property type="match status" value="1"/>
</dbReference>
<dbReference type="RefSeq" id="WP_161696412.1">
    <property type="nucleotide sequence ID" value="NZ_JAAAHS010000060.1"/>
</dbReference>
<reference evidence="4" key="1">
    <citation type="submission" date="2020-01" db="EMBL/GenBank/DDBJ databases">
        <title>Whole-genome analyses of novel actinobacteria.</title>
        <authorList>
            <person name="Sahin N."/>
        </authorList>
    </citation>
    <scope>NUCLEOTIDE SEQUENCE</scope>
    <source>
        <strain evidence="4">YC537</strain>
    </source>
</reference>
<protein>
    <submittedName>
        <fullName evidence="4">4'-phosphopantetheinyl transferase superfamily protein</fullName>
    </submittedName>
</protein>
<dbReference type="Gene3D" id="3.90.470.20">
    <property type="entry name" value="4'-phosphopantetheinyl transferase domain"/>
    <property type="match status" value="2"/>
</dbReference>
<dbReference type="InterPro" id="IPR050559">
    <property type="entry name" value="P-Pant_transferase_sf"/>
</dbReference>
<organism evidence="4 5">
    <name type="scientific">Streptomyces boluensis</name>
    <dbReference type="NCBI Taxonomy" id="1775135"/>
    <lineage>
        <taxon>Bacteria</taxon>
        <taxon>Bacillati</taxon>
        <taxon>Actinomycetota</taxon>
        <taxon>Actinomycetes</taxon>
        <taxon>Kitasatosporales</taxon>
        <taxon>Streptomycetaceae</taxon>
        <taxon>Streptomyces</taxon>
    </lineage>
</organism>
<dbReference type="Proteomes" id="UP000598297">
    <property type="component" value="Unassembled WGS sequence"/>
</dbReference>
<evidence type="ECO:0000259" key="3">
    <source>
        <dbReference type="Pfam" id="PF01648"/>
    </source>
</evidence>
<evidence type="ECO:0000313" key="5">
    <source>
        <dbReference type="Proteomes" id="UP000598297"/>
    </source>
</evidence>
<dbReference type="InterPro" id="IPR008278">
    <property type="entry name" value="4-PPantetheinyl_Trfase_dom"/>
</dbReference>
<evidence type="ECO:0000256" key="1">
    <source>
        <dbReference type="ARBA" id="ARBA00010990"/>
    </source>
</evidence>
<dbReference type="GO" id="GO:0005829">
    <property type="term" value="C:cytosol"/>
    <property type="evidence" value="ECO:0007669"/>
    <property type="project" value="TreeGrafter"/>
</dbReference>
<dbReference type="GO" id="GO:0008897">
    <property type="term" value="F:holo-[acyl-carrier-protein] synthase activity"/>
    <property type="evidence" value="ECO:0007669"/>
    <property type="project" value="InterPro"/>
</dbReference>
<dbReference type="InterPro" id="IPR037143">
    <property type="entry name" value="4-PPantetheinyl_Trfase_dom_sf"/>
</dbReference>